<dbReference type="InterPro" id="IPR050468">
    <property type="entry name" value="Cuticle_Struct_Prot"/>
</dbReference>
<name>A0AAD8DS70_MYTSE</name>
<feature type="signal peptide" evidence="5">
    <location>
        <begin position="1"/>
        <end position="15"/>
    </location>
</feature>
<dbReference type="InterPro" id="IPR031311">
    <property type="entry name" value="CHIT_BIND_RR_consensus"/>
</dbReference>
<protein>
    <submittedName>
        <fullName evidence="6">Uncharacterized protein</fullName>
    </submittedName>
</protein>
<feature type="chain" id="PRO_5042086856" evidence="5">
    <location>
        <begin position="16"/>
        <end position="190"/>
    </location>
</feature>
<organism evidence="6 7">
    <name type="scientific">Mythimna separata</name>
    <name type="common">Oriental armyworm</name>
    <name type="synonym">Pseudaletia separata</name>
    <dbReference type="NCBI Taxonomy" id="271217"/>
    <lineage>
        <taxon>Eukaryota</taxon>
        <taxon>Metazoa</taxon>
        <taxon>Ecdysozoa</taxon>
        <taxon>Arthropoda</taxon>
        <taxon>Hexapoda</taxon>
        <taxon>Insecta</taxon>
        <taxon>Pterygota</taxon>
        <taxon>Neoptera</taxon>
        <taxon>Endopterygota</taxon>
        <taxon>Lepidoptera</taxon>
        <taxon>Glossata</taxon>
        <taxon>Ditrysia</taxon>
        <taxon>Noctuoidea</taxon>
        <taxon>Noctuidae</taxon>
        <taxon>Noctuinae</taxon>
        <taxon>Hadenini</taxon>
        <taxon>Mythimna</taxon>
    </lineage>
</organism>
<gene>
    <name evidence="6" type="ORF">PYW07_005575</name>
</gene>
<feature type="region of interest" description="Disordered" evidence="4">
    <location>
        <begin position="168"/>
        <end position="190"/>
    </location>
</feature>
<evidence type="ECO:0000313" key="7">
    <source>
        <dbReference type="Proteomes" id="UP001231518"/>
    </source>
</evidence>
<evidence type="ECO:0000256" key="3">
    <source>
        <dbReference type="PROSITE-ProRule" id="PRU00497"/>
    </source>
</evidence>
<feature type="region of interest" description="Disordered" evidence="4">
    <location>
        <begin position="47"/>
        <end position="67"/>
    </location>
</feature>
<dbReference type="PANTHER" id="PTHR10380:SF173">
    <property type="entry name" value="CUTICULAR PROTEIN 47EF, ISOFORM C-RELATED"/>
    <property type="match status" value="1"/>
</dbReference>
<dbReference type="AlphaFoldDB" id="A0AAD8DS70"/>
<comment type="caution">
    <text evidence="6">The sequence shown here is derived from an EMBL/GenBank/DDBJ whole genome shotgun (WGS) entry which is preliminary data.</text>
</comment>
<keyword evidence="1 3" id="KW-0193">Cuticle</keyword>
<evidence type="ECO:0000313" key="6">
    <source>
        <dbReference type="EMBL" id="KAJ8717645.1"/>
    </source>
</evidence>
<evidence type="ECO:0000256" key="5">
    <source>
        <dbReference type="SAM" id="SignalP"/>
    </source>
</evidence>
<dbReference type="InterPro" id="IPR000618">
    <property type="entry name" value="Insect_cuticle"/>
</dbReference>
<keyword evidence="7" id="KW-1185">Reference proteome</keyword>
<dbReference type="PROSITE" id="PS51155">
    <property type="entry name" value="CHIT_BIND_RR_2"/>
    <property type="match status" value="1"/>
</dbReference>
<dbReference type="PRINTS" id="PR00947">
    <property type="entry name" value="CUTICLE"/>
</dbReference>
<dbReference type="PROSITE" id="PS00233">
    <property type="entry name" value="CHIT_BIND_RR_1"/>
    <property type="match status" value="1"/>
</dbReference>
<accession>A0AAD8DS70</accession>
<reference evidence="6" key="1">
    <citation type="submission" date="2023-03" db="EMBL/GenBank/DDBJ databases">
        <title>Chromosome-level genomes of two armyworms, Mythimna separata and Mythimna loreyi, provide insights into the biosynthesis and reception of sex pheromones.</title>
        <authorList>
            <person name="Zhao H."/>
        </authorList>
    </citation>
    <scope>NUCLEOTIDE SEQUENCE</scope>
    <source>
        <strain evidence="6">BeijingLab</strain>
        <tissue evidence="6">Pupa</tissue>
    </source>
</reference>
<dbReference type="EMBL" id="JARGEI010000016">
    <property type="protein sequence ID" value="KAJ8717645.1"/>
    <property type="molecule type" value="Genomic_DNA"/>
</dbReference>
<evidence type="ECO:0000256" key="4">
    <source>
        <dbReference type="SAM" id="MobiDB-lite"/>
    </source>
</evidence>
<dbReference type="GO" id="GO:0008010">
    <property type="term" value="F:structural constituent of chitin-based larval cuticle"/>
    <property type="evidence" value="ECO:0007669"/>
    <property type="project" value="TreeGrafter"/>
</dbReference>
<dbReference type="GO" id="GO:0062129">
    <property type="term" value="C:chitin-based extracellular matrix"/>
    <property type="evidence" value="ECO:0007669"/>
    <property type="project" value="TreeGrafter"/>
</dbReference>
<proteinExistence type="predicted"/>
<evidence type="ECO:0000256" key="1">
    <source>
        <dbReference type="ARBA" id="ARBA00022460"/>
    </source>
</evidence>
<dbReference type="Pfam" id="PF00379">
    <property type="entry name" value="Chitin_bind_4"/>
    <property type="match status" value="1"/>
</dbReference>
<dbReference type="PANTHER" id="PTHR10380">
    <property type="entry name" value="CUTICLE PROTEIN"/>
    <property type="match status" value="1"/>
</dbReference>
<keyword evidence="2 5" id="KW-0732">Signal</keyword>
<evidence type="ECO:0000256" key="2">
    <source>
        <dbReference type="ARBA" id="ARBA00022729"/>
    </source>
</evidence>
<dbReference type="Proteomes" id="UP001231518">
    <property type="component" value="Chromosome 18"/>
</dbReference>
<sequence>MKFFIVLALVSAASAARLDNNIYLPPNARSSGGANAGLQAPLGGLDHSAYSSGGQDHSAYNAGGQGRQSAASQAEILRYENEINEDGYHYAYETSDGTKADQQGRVIPGAKPEEGSLAVEGSYSYIGDDGQTYTVTYTADENGFHAEGAHLPTPPPIPEEILKSLQLTDTSRSQGAYDSRKSSYDADAGY</sequence>